<sequence length="208" mass="23287">MKIKVKEAFQYQGEKLEKGETVNLGDSVAKTAIEKGYAEKAEEGKKEEMPELKPVEEAEESSEAEEREPEVSEKEKTAEKVKETEEPGSFFGEMERKLDEEPENPPSWSPAREDAPDPSEIDDLKGRVQRVNRNVGANENDVIAVKTPDGETLSLWKKAALGDLFNAVEVGDYVAVRYTGTETSASGRTYLTYRYLLYDKDKNLKVSG</sequence>
<gene>
    <name evidence="2" type="ORF">AKJ41_01250</name>
</gene>
<dbReference type="EMBL" id="LHXV01000010">
    <property type="protein sequence ID" value="KXB01493.1"/>
    <property type="molecule type" value="Genomic_DNA"/>
</dbReference>
<feature type="region of interest" description="Disordered" evidence="1">
    <location>
        <begin position="35"/>
        <end position="122"/>
    </location>
</feature>
<accession>A0A133V4W9</accession>
<organism evidence="2 3">
    <name type="scientific">candidate division MSBL1 archaeon SCGC-AAA259O05</name>
    <dbReference type="NCBI Taxonomy" id="1698271"/>
    <lineage>
        <taxon>Archaea</taxon>
        <taxon>Methanobacteriati</taxon>
        <taxon>Methanobacteriota</taxon>
        <taxon>candidate division MSBL1</taxon>
    </lineage>
</organism>
<feature type="compositionally biased region" description="Basic and acidic residues" evidence="1">
    <location>
        <begin position="69"/>
        <end position="85"/>
    </location>
</feature>
<evidence type="ECO:0000313" key="2">
    <source>
        <dbReference type="EMBL" id="KXB01493.1"/>
    </source>
</evidence>
<feature type="compositionally biased region" description="Basic and acidic residues" evidence="1">
    <location>
        <begin position="35"/>
        <end position="56"/>
    </location>
</feature>
<comment type="caution">
    <text evidence="2">The sequence shown here is derived from an EMBL/GenBank/DDBJ whole genome shotgun (WGS) entry which is preliminary data.</text>
</comment>
<name>A0A133V4W9_9EURY</name>
<dbReference type="AlphaFoldDB" id="A0A133V4W9"/>
<protein>
    <submittedName>
        <fullName evidence="2">Uncharacterized protein</fullName>
    </submittedName>
</protein>
<reference evidence="2 3" key="1">
    <citation type="journal article" date="2016" name="Sci. Rep.">
        <title>Metabolic traits of an uncultured archaeal lineage -MSBL1- from brine pools of the Red Sea.</title>
        <authorList>
            <person name="Mwirichia R."/>
            <person name="Alam I."/>
            <person name="Rashid M."/>
            <person name="Vinu M."/>
            <person name="Ba-Alawi W."/>
            <person name="Anthony Kamau A."/>
            <person name="Kamanda Ngugi D."/>
            <person name="Goker M."/>
            <person name="Klenk H.P."/>
            <person name="Bajic V."/>
            <person name="Stingl U."/>
        </authorList>
    </citation>
    <scope>NUCLEOTIDE SEQUENCE [LARGE SCALE GENOMIC DNA]</scope>
    <source>
        <strain evidence="2">SCGC-AAA259O05</strain>
    </source>
</reference>
<feature type="compositionally biased region" description="Acidic residues" evidence="1">
    <location>
        <begin position="57"/>
        <end position="68"/>
    </location>
</feature>
<keyword evidence="3" id="KW-1185">Reference proteome</keyword>
<evidence type="ECO:0000313" key="3">
    <source>
        <dbReference type="Proteomes" id="UP000070344"/>
    </source>
</evidence>
<evidence type="ECO:0000256" key="1">
    <source>
        <dbReference type="SAM" id="MobiDB-lite"/>
    </source>
</evidence>
<proteinExistence type="predicted"/>
<dbReference type="Proteomes" id="UP000070344">
    <property type="component" value="Unassembled WGS sequence"/>
</dbReference>